<evidence type="ECO:0000313" key="15">
    <source>
        <dbReference type="EMBL" id="GAQ90890.1"/>
    </source>
</evidence>
<dbReference type="InterPro" id="IPR011084">
    <property type="entry name" value="DRMBL"/>
</dbReference>
<dbReference type="NCBIfam" id="TIGR00574">
    <property type="entry name" value="dnl1"/>
    <property type="match status" value="1"/>
</dbReference>
<feature type="region of interest" description="Disordered" evidence="13">
    <location>
        <begin position="1048"/>
        <end position="1180"/>
    </location>
</feature>
<dbReference type="Gene3D" id="3.30.470.30">
    <property type="entry name" value="DNA ligase/mRNA capping enzyme"/>
    <property type="match status" value="1"/>
</dbReference>
<keyword evidence="11" id="KW-0233">DNA recombination</keyword>
<keyword evidence="6 11" id="KW-0227">DNA damage</keyword>
<dbReference type="EC" id="6.5.1.1" evidence="11"/>
<comment type="catalytic activity">
    <reaction evidence="10 11">
        <text>ATP + (deoxyribonucleotide)n-3'-hydroxyl + 5'-phospho-(deoxyribonucleotide)m = (deoxyribonucleotide)n+m + AMP + diphosphate.</text>
        <dbReference type="EC" id="6.5.1.1"/>
    </reaction>
</comment>
<comment type="subcellular location">
    <subcellularLocation>
        <location evidence="1">Nucleus</location>
    </subcellularLocation>
</comment>
<dbReference type="InterPro" id="IPR000977">
    <property type="entry name" value="DNA_ligase_ATP-dep"/>
</dbReference>
<feature type="compositionally biased region" description="Low complexity" evidence="13">
    <location>
        <begin position="883"/>
        <end position="899"/>
    </location>
</feature>
<feature type="region of interest" description="Disordered" evidence="13">
    <location>
        <begin position="1857"/>
        <end position="1903"/>
    </location>
</feature>
<dbReference type="InterPro" id="IPR012308">
    <property type="entry name" value="DNA_ligase_ATP-dep_N"/>
</dbReference>
<feature type="compositionally biased region" description="Basic and acidic residues" evidence="13">
    <location>
        <begin position="1149"/>
        <end position="1177"/>
    </location>
</feature>
<dbReference type="GO" id="GO:0003910">
    <property type="term" value="F:DNA ligase (ATP) activity"/>
    <property type="evidence" value="ECO:0000318"/>
    <property type="project" value="GO_Central"/>
</dbReference>
<keyword evidence="9" id="KW-0539">Nucleus</keyword>
<accession>A0A1Y1IJ60</accession>
<protein>
    <recommendedName>
        <fullName evidence="11">DNA ligase</fullName>
        <ecNumber evidence="11">6.5.1.1</ecNumber>
    </recommendedName>
</protein>
<dbReference type="Pfam" id="PF04675">
    <property type="entry name" value="DNA_ligase_A_N"/>
    <property type="match status" value="1"/>
</dbReference>
<feature type="compositionally biased region" description="Basic and acidic residues" evidence="13">
    <location>
        <begin position="1092"/>
        <end position="1122"/>
    </location>
</feature>
<evidence type="ECO:0000256" key="8">
    <source>
        <dbReference type="ARBA" id="ARBA00023204"/>
    </source>
</evidence>
<dbReference type="GO" id="GO:0006310">
    <property type="term" value="P:DNA recombination"/>
    <property type="evidence" value="ECO:0007669"/>
    <property type="project" value="UniProtKB-KW"/>
</dbReference>
<dbReference type="Pfam" id="PF01068">
    <property type="entry name" value="DNA_ligase_A_M"/>
    <property type="match status" value="1"/>
</dbReference>
<keyword evidence="5 11" id="KW-0547">Nucleotide-binding</keyword>
<dbReference type="InterPro" id="IPR036599">
    <property type="entry name" value="DNA_ligase_N_sf"/>
</dbReference>
<feature type="compositionally biased region" description="Basic and acidic residues" evidence="13">
    <location>
        <begin position="20"/>
        <end position="29"/>
    </location>
</feature>
<reference evidence="15 16" key="1">
    <citation type="journal article" date="2014" name="Nat. Commun.">
        <title>Klebsormidium flaccidum genome reveals primary factors for plant terrestrial adaptation.</title>
        <authorList>
            <person name="Hori K."/>
            <person name="Maruyama F."/>
            <person name="Fujisawa T."/>
            <person name="Togashi T."/>
            <person name="Yamamoto N."/>
            <person name="Seo M."/>
            <person name="Sato S."/>
            <person name="Yamada T."/>
            <person name="Mori H."/>
            <person name="Tajima N."/>
            <person name="Moriyama T."/>
            <person name="Ikeuchi M."/>
            <person name="Watanabe M."/>
            <person name="Wada H."/>
            <person name="Kobayashi K."/>
            <person name="Saito M."/>
            <person name="Masuda T."/>
            <person name="Sasaki-Sekimoto Y."/>
            <person name="Mashiguchi K."/>
            <person name="Awai K."/>
            <person name="Shimojima M."/>
            <person name="Masuda S."/>
            <person name="Iwai M."/>
            <person name="Nobusawa T."/>
            <person name="Narise T."/>
            <person name="Kondo S."/>
            <person name="Saito H."/>
            <person name="Sato R."/>
            <person name="Murakawa M."/>
            <person name="Ihara Y."/>
            <person name="Oshima-Yamada Y."/>
            <person name="Ohtaka K."/>
            <person name="Satoh M."/>
            <person name="Sonobe K."/>
            <person name="Ishii M."/>
            <person name="Ohtani R."/>
            <person name="Kanamori-Sato M."/>
            <person name="Honoki R."/>
            <person name="Miyazaki D."/>
            <person name="Mochizuki H."/>
            <person name="Umetsu J."/>
            <person name="Higashi K."/>
            <person name="Shibata D."/>
            <person name="Kamiya Y."/>
            <person name="Sato N."/>
            <person name="Nakamura Y."/>
            <person name="Tabata S."/>
            <person name="Ida S."/>
            <person name="Kurokawa K."/>
            <person name="Ohta H."/>
        </authorList>
    </citation>
    <scope>NUCLEOTIDE SEQUENCE [LARGE SCALE GENOMIC DNA]</scope>
    <source>
        <strain evidence="15 16">NIES-2285</strain>
    </source>
</reference>
<dbReference type="PANTHER" id="PTHR45674:SF9">
    <property type="entry name" value="DNA LIGASE 3"/>
    <property type="match status" value="1"/>
</dbReference>
<feature type="region of interest" description="Disordered" evidence="13">
    <location>
        <begin position="266"/>
        <end position="294"/>
    </location>
</feature>
<evidence type="ECO:0000313" key="16">
    <source>
        <dbReference type="Proteomes" id="UP000054558"/>
    </source>
</evidence>
<dbReference type="GO" id="GO:0006273">
    <property type="term" value="P:lagging strand elongation"/>
    <property type="evidence" value="ECO:0000318"/>
    <property type="project" value="GO_Central"/>
</dbReference>
<dbReference type="PROSITE" id="PS50160">
    <property type="entry name" value="DNA_LIGASE_A3"/>
    <property type="match status" value="1"/>
</dbReference>
<dbReference type="OMA" id="IAEMFHS"/>
<dbReference type="InterPro" id="IPR012310">
    <property type="entry name" value="DNA_ligase_ATP-dep_cent"/>
</dbReference>
<dbReference type="STRING" id="105231.A0A1Y1IJ60"/>
<keyword evidence="16" id="KW-1185">Reference proteome</keyword>
<dbReference type="GO" id="GO:0071897">
    <property type="term" value="P:DNA biosynthetic process"/>
    <property type="evidence" value="ECO:0007669"/>
    <property type="project" value="InterPro"/>
</dbReference>
<dbReference type="GO" id="GO:0006281">
    <property type="term" value="P:DNA repair"/>
    <property type="evidence" value="ECO:0007669"/>
    <property type="project" value="UniProtKB-KW"/>
</dbReference>
<name>A0A1Y1IJ60_KLENI</name>
<feature type="compositionally biased region" description="Basic and acidic residues" evidence="13">
    <location>
        <begin position="643"/>
        <end position="674"/>
    </location>
</feature>
<feature type="compositionally biased region" description="Basic and acidic residues" evidence="13">
    <location>
        <begin position="975"/>
        <end position="1000"/>
    </location>
</feature>
<gene>
    <name evidence="15" type="ORF">KFL_006980030</name>
</gene>
<dbReference type="GO" id="GO:0005634">
    <property type="term" value="C:nucleus"/>
    <property type="evidence" value="ECO:0000318"/>
    <property type="project" value="GO_Central"/>
</dbReference>
<evidence type="ECO:0000256" key="12">
    <source>
        <dbReference type="RuleBase" id="RU004196"/>
    </source>
</evidence>
<dbReference type="Proteomes" id="UP000054558">
    <property type="component" value="Unassembled WGS sequence"/>
</dbReference>
<dbReference type="Gene3D" id="2.40.50.140">
    <property type="entry name" value="Nucleic acid-binding proteins"/>
    <property type="match status" value="1"/>
</dbReference>
<feature type="compositionally biased region" description="Basic and acidic residues" evidence="13">
    <location>
        <begin position="595"/>
        <end position="614"/>
    </location>
</feature>
<evidence type="ECO:0000256" key="7">
    <source>
        <dbReference type="ARBA" id="ARBA00022840"/>
    </source>
</evidence>
<feature type="compositionally biased region" description="Acidic residues" evidence="13">
    <location>
        <begin position="540"/>
        <end position="551"/>
    </location>
</feature>
<dbReference type="FunFam" id="2.40.50.140:FF:000220">
    <property type="entry name" value="DNA ligase"/>
    <property type="match status" value="1"/>
</dbReference>
<feature type="compositionally biased region" description="Polar residues" evidence="13">
    <location>
        <begin position="1125"/>
        <end position="1147"/>
    </location>
</feature>
<dbReference type="InterPro" id="IPR036866">
    <property type="entry name" value="RibonucZ/Hydroxyglut_hydro"/>
</dbReference>
<keyword evidence="7 11" id="KW-0067">ATP-binding</keyword>
<evidence type="ECO:0000256" key="11">
    <source>
        <dbReference type="RuleBase" id="RU000617"/>
    </source>
</evidence>
<evidence type="ECO:0000256" key="5">
    <source>
        <dbReference type="ARBA" id="ARBA00022741"/>
    </source>
</evidence>
<feature type="region of interest" description="Disordered" evidence="13">
    <location>
        <begin position="520"/>
        <end position="745"/>
    </location>
</feature>
<feature type="compositionally biased region" description="Basic and acidic residues" evidence="13">
    <location>
        <begin position="801"/>
        <end position="839"/>
    </location>
</feature>
<dbReference type="GO" id="GO:0003677">
    <property type="term" value="F:DNA binding"/>
    <property type="evidence" value="ECO:0007669"/>
    <property type="project" value="InterPro"/>
</dbReference>
<sequence>MDSESLYAAALDKARADLQRLASAEEKEPISGVPSPPTEIDQPKVPRAFDRSPSLRDNAEEQSPGIDVPGSLTGFPPTFPSHKRLPGTRFVVDGFRVAGAWSHSYFLTHFHSDHYQGITDNWRKGVIFCSETTARMVVQVLEVPPHFVVPLPMDREVEIDGCGVTLIDANHCPGAIQFLFRIPGAPEKRYVHCGDMRFCTQMTANPCLAPYVGADAVYLDTTYCNPRYVFPLQEASVEYIAATVAARMQEWRAEYDAWIKEQPNSGAAAETNPAGDGEGVGSGDPPEGEASPLERVLAQPVDSTDCPRPPLFIIATYVIGKEKILYAVAHRCGCKIYVDERKIKILRCLGLNDLSIFTNDSSKTNVHVVGWGFLGDAWPFFRANFTNMEQALDERGYEKAVGFVPTGWTYELKKKAFPTREKGRCKIHLVPYSEHSNYAELREYVSFLKPKQIIPTVGVDEKGMDGKAVAAMRKHFRNLVDETEGKRRFLRSFQRSGSGSKPPALELAAELAVDVVDEDTCQNPVERDDTCQDLTVKDEDGLDESDEAEEEVQAKDDPDYVDSEADVSRSEGDVSGEEGETGKGRGRPKRGSKLKGGEKAEKDPLLVAEKKDPLPGRLTPVLNRRGKRKFDGEKSKGNAPKRTTLEIKPKVKEAVKAEVKIEAAEDEPERKEDVANGDLGKGSGEGLSWIQAHKQALQGVDPPVNTVGPNAGAERKVEEKGVKEETLEHAQESQRESEGEGNGSLEKVEQLRAILPGMTAAKAELLLARAGGDVAGAVTWFYDGGCAEEVTANHAEGGPAEDLKEGRTDAERNGGEEDRNVKQAELRREHEEEGERQDAGADVAADAVADAGVDVIQGATGDEADEGPSVLQTADRRDRTSEASPSPKGGGAPQPAAGKTRTPPRTPVSARKRVASQVAGKRASASKAGGGAAKKGKTDRQQPSILSFFGGGKKEQPSMGAKGLSGAKTNGMESGHTKEGGDKFGGKHPEAREAGERTESDGEGAASLEANVGQLLGLLDGGLGKEEAEALLKEAEGDVNRALDLFYSREGPVTGGGDSKAHASGERDGVATGPQEAKGGACSTEEGALAEKSPEEVDPPKEKEEDGVSKHVARAETPRDGDLGSQLNGKQQSQEVRQSQEARQTQNSEHSKEGGEKEEVAEEKGGANGAKEVEKGNKVLPSERQLGGVVATGKLGASESERTAVTLSLAKYDPIGHACWTRGEAAPYLHLARTFEILERERGRLKMADILCNMFRSLLALSPDDILPAVYLSTNRVAPDFENVDMSIGGSTVGAAIAEATGTSKAQMRELYNSLGDLGDVALACKQRQATLMAPPPLRVAQVYRALRKISKETGPGCNNRKKNIVLGLLRACREKETQFVVRTLILNMRIGAMMKTVLPALAQAVVIHKSLPSDAPAGPAINGLKSKLQEASAAVVEAYNFCPNLDVLVPTLVEGGIEAVIAQGAVALGTPIKPMLAKITNGIPEVLKRFQSQAFTAEFKYDGQRAQIHLLPDGTVRIFSRNCDDNTAKFPDVIATVKQAARGGCSSFIIDAELVAVDRSAGNKLMAFQTLSTRARGGEKTKIELADVKIAVCVFAFDLMFVDGQALVKESFRERRRRMHAAFPKHSAGHFEFAREATVEEPESDPELEATSSLLQTFLQDAFAASCEGIMVKALDKDAGYAASKRSDSWLKVKKDYIEGLNDSLDLVPIGAWYGQGRKVGWFSPFLLGCYDPDREEYQSVCRCMSGFTDVFYKETTQLYREQRQLDQKPPYYRTLEQPDVWFRPHDVWEIRGADLTVSPVHAAAAGLVHPTRGISMRFPRMIKTRPDKKPEDSTPPSYIAELFHRQTRKLDVGLANGKDQKVSVQGGAGPAAEVGGEKEESGEESGEEEDGQKRPVVGLDD</sequence>
<dbReference type="PANTHER" id="PTHR45674">
    <property type="entry name" value="DNA LIGASE 1/3 FAMILY MEMBER"/>
    <property type="match status" value="1"/>
</dbReference>
<evidence type="ECO:0000256" key="13">
    <source>
        <dbReference type="SAM" id="MobiDB-lite"/>
    </source>
</evidence>
<organism evidence="15 16">
    <name type="scientific">Klebsormidium nitens</name>
    <name type="common">Green alga</name>
    <name type="synonym">Ulothrix nitens</name>
    <dbReference type="NCBI Taxonomy" id="105231"/>
    <lineage>
        <taxon>Eukaryota</taxon>
        <taxon>Viridiplantae</taxon>
        <taxon>Streptophyta</taxon>
        <taxon>Klebsormidiophyceae</taxon>
        <taxon>Klebsormidiales</taxon>
        <taxon>Klebsormidiaceae</taxon>
        <taxon>Klebsormidium</taxon>
    </lineage>
</organism>
<dbReference type="SUPFAM" id="SSF117018">
    <property type="entry name" value="ATP-dependent DNA ligase DNA-binding domain"/>
    <property type="match status" value="1"/>
</dbReference>
<feature type="domain" description="ATP-dependent DNA ligase family profile" evidence="14">
    <location>
        <begin position="1586"/>
        <end position="1733"/>
    </location>
</feature>
<evidence type="ECO:0000256" key="6">
    <source>
        <dbReference type="ARBA" id="ARBA00022763"/>
    </source>
</evidence>
<evidence type="ECO:0000256" key="10">
    <source>
        <dbReference type="ARBA" id="ARBA00034003"/>
    </source>
</evidence>
<evidence type="ECO:0000256" key="3">
    <source>
        <dbReference type="ARBA" id="ARBA00022598"/>
    </source>
</evidence>
<dbReference type="SUPFAM" id="SSF56281">
    <property type="entry name" value="Metallo-hydrolase/oxidoreductase"/>
    <property type="match status" value="1"/>
</dbReference>
<dbReference type="CDD" id="cd16273">
    <property type="entry name" value="SNM1A-1C-like_MBL-fold"/>
    <property type="match status" value="1"/>
</dbReference>
<evidence type="ECO:0000256" key="1">
    <source>
        <dbReference type="ARBA" id="ARBA00004123"/>
    </source>
</evidence>
<feature type="compositionally biased region" description="Low complexity" evidence="13">
    <location>
        <begin position="840"/>
        <end position="855"/>
    </location>
</feature>
<dbReference type="InterPro" id="IPR016059">
    <property type="entry name" value="DNA_ligase_ATP-dep_CS"/>
</dbReference>
<dbReference type="InterPro" id="IPR012309">
    <property type="entry name" value="DNA_ligase_ATP-dep_C"/>
</dbReference>
<dbReference type="Gene3D" id="1.10.3260.10">
    <property type="entry name" value="DNA ligase, ATP-dependent, N-terminal domain"/>
    <property type="match status" value="1"/>
</dbReference>
<feature type="region of interest" description="Disordered" evidence="13">
    <location>
        <begin position="793"/>
        <end position="1008"/>
    </location>
</feature>
<feature type="compositionally biased region" description="Basic and acidic residues" evidence="13">
    <location>
        <begin position="525"/>
        <end position="539"/>
    </location>
</feature>
<dbReference type="SUPFAM" id="SSF56091">
    <property type="entry name" value="DNA ligase/mRNA capping enzyme, catalytic domain"/>
    <property type="match status" value="1"/>
</dbReference>
<dbReference type="Gene3D" id="3.40.50.12650">
    <property type="match status" value="1"/>
</dbReference>
<dbReference type="SUPFAM" id="SSF50249">
    <property type="entry name" value="Nucleic acid-binding proteins"/>
    <property type="match status" value="1"/>
</dbReference>
<dbReference type="GO" id="GO:0005524">
    <property type="term" value="F:ATP binding"/>
    <property type="evidence" value="ECO:0007669"/>
    <property type="project" value="UniProtKB-KW"/>
</dbReference>
<feature type="compositionally biased region" description="Basic and acidic residues" evidence="13">
    <location>
        <begin position="41"/>
        <end position="59"/>
    </location>
</feature>
<dbReference type="OrthoDB" id="206088at2759"/>
<dbReference type="PROSITE" id="PS00697">
    <property type="entry name" value="DNA_LIGASE_A1"/>
    <property type="match status" value="1"/>
</dbReference>
<dbReference type="Pfam" id="PF04679">
    <property type="entry name" value="DNA_ligase_A_C"/>
    <property type="match status" value="1"/>
</dbReference>
<dbReference type="InterPro" id="IPR050191">
    <property type="entry name" value="ATP-dep_DNA_ligase"/>
</dbReference>
<keyword evidence="4" id="KW-0235">DNA replication</keyword>
<evidence type="ECO:0000259" key="14">
    <source>
        <dbReference type="PROSITE" id="PS50160"/>
    </source>
</evidence>
<dbReference type="CDD" id="cd07969">
    <property type="entry name" value="OBF_DNA_ligase_I"/>
    <property type="match status" value="1"/>
</dbReference>
<dbReference type="CDD" id="cd07900">
    <property type="entry name" value="Adenylation_DNA_ligase_I_Euk"/>
    <property type="match status" value="1"/>
</dbReference>
<keyword evidence="8 11" id="KW-0234">DNA repair</keyword>
<proteinExistence type="inferred from homology"/>
<feature type="compositionally biased region" description="Basic and acidic residues" evidence="13">
    <location>
        <begin position="713"/>
        <end position="738"/>
    </location>
</feature>
<dbReference type="InterPro" id="IPR012340">
    <property type="entry name" value="NA-bd_OB-fold"/>
</dbReference>
<comment type="similarity">
    <text evidence="2 12">Belongs to the ATP-dependent DNA ligase family.</text>
</comment>
<feature type="compositionally biased region" description="Basic and acidic residues" evidence="13">
    <location>
        <begin position="1059"/>
        <end position="1069"/>
    </location>
</feature>
<dbReference type="Gene3D" id="3.60.15.10">
    <property type="entry name" value="Ribonuclease Z/Hydroxyacylglutathione hydrolase-like"/>
    <property type="match status" value="1"/>
</dbReference>
<evidence type="ECO:0000256" key="9">
    <source>
        <dbReference type="ARBA" id="ARBA00023242"/>
    </source>
</evidence>
<keyword evidence="3 11" id="KW-0436">Ligase</keyword>
<feature type="compositionally biased region" description="Acidic residues" evidence="13">
    <location>
        <begin position="1882"/>
        <end position="1892"/>
    </location>
</feature>
<evidence type="ECO:0000256" key="4">
    <source>
        <dbReference type="ARBA" id="ARBA00022705"/>
    </source>
</evidence>
<dbReference type="Pfam" id="PF07522">
    <property type="entry name" value="DRMBL"/>
    <property type="match status" value="1"/>
</dbReference>
<dbReference type="EMBL" id="DF237647">
    <property type="protein sequence ID" value="GAQ90890.1"/>
    <property type="molecule type" value="Genomic_DNA"/>
</dbReference>
<feature type="compositionally biased region" description="Basic residues" evidence="13">
    <location>
        <begin position="584"/>
        <end position="593"/>
    </location>
</feature>
<evidence type="ECO:0000256" key="2">
    <source>
        <dbReference type="ARBA" id="ARBA00007572"/>
    </source>
</evidence>
<dbReference type="FunFam" id="3.30.470.30:FF:000002">
    <property type="entry name" value="DNA ligase"/>
    <property type="match status" value="1"/>
</dbReference>
<feature type="region of interest" description="Disordered" evidence="13">
    <location>
        <begin position="20"/>
        <end position="72"/>
    </location>
</feature>